<keyword evidence="3" id="KW-1185">Reference proteome</keyword>
<keyword evidence="1" id="KW-1133">Transmembrane helix</keyword>
<evidence type="ECO:0000313" key="2">
    <source>
        <dbReference type="Ensembl" id="ENSAMXP00000039769.1"/>
    </source>
</evidence>
<dbReference type="InParanoid" id="A0A3B1JEP3"/>
<feature type="transmembrane region" description="Helical" evidence="1">
    <location>
        <begin position="26"/>
        <end position="47"/>
    </location>
</feature>
<reference evidence="3" key="1">
    <citation type="submission" date="2013-03" db="EMBL/GenBank/DDBJ databases">
        <authorList>
            <person name="Jeffery W."/>
            <person name="Warren W."/>
            <person name="Wilson R.K."/>
        </authorList>
    </citation>
    <scope>NUCLEOTIDE SEQUENCE</scope>
    <source>
        <strain evidence="3">female</strain>
    </source>
</reference>
<feature type="transmembrane region" description="Helical" evidence="1">
    <location>
        <begin position="53"/>
        <end position="69"/>
    </location>
</feature>
<proteinExistence type="predicted"/>
<sequence>SFCFFQIHVKVVGVSLCKVYCLHSSAVFFLLTKSNFFIYCVNCISLWDKVNPIVIKALILILNVVYFLYF</sequence>
<accession>A0A3B1JEP3</accession>
<evidence type="ECO:0000256" key="1">
    <source>
        <dbReference type="SAM" id="Phobius"/>
    </source>
</evidence>
<reference evidence="2" key="4">
    <citation type="submission" date="2025-09" db="UniProtKB">
        <authorList>
            <consortium name="Ensembl"/>
        </authorList>
    </citation>
    <scope>IDENTIFICATION</scope>
</reference>
<dbReference type="Proteomes" id="UP000018467">
    <property type="component" value="Unassembled WGS sequence"/>
</dbReference>
<dbReference type="AlphaFoldDB" id="A0A3B1JEP3"/>
<keyword evidence="1" id="KW-0812">Transmembrane</keyword>
<keyword evidence="1" id="KW-0472">Membrane</keyword>
<organism evidence="2 3">
    <name type="scientific">Astyanax mexicanus</name>
    <name type="common">Blind cave fish</name>
    <name type="synonym">Astyanax fasciatus mexicanus</name>
    <dbReference type="NCBI Taxonomy" id="7994"/>
    <lineage>
        <taxon>Eukaryota</taxon>
        <taxon>Metazoa</taxon>
        <taxon>Chordata</taxon>
        <taxon>Craniata</taxon>
        <taxon>Vertebrata</taxon>
        <taxon>Euteleostomi</taxon>
        <taxon>Actinopterygii</taxon>
        <taxon>Neopterygii</taxon>
        <taxon>Teleostei</taxon>
        <taxon>Ostariophysi</taxon>
        <taxon>Characiformes</taxon>
        <taxon>Characoidei</taxon>
        <taxon>Acestrorhamphidae</taxon>
        <taxon>Acestrorhamphinae</taxon>
        <taxon>Astyanax</taxon>
    </lineage>
</organism>
<reference evidence="2" key="3">
    <citation type="submission" date="2025-08" db="UniProtKB">
        <authorList>
            <consortium name="Ensembl"/>
        </authorList>
    </citation>
    <scope>IDENTIFICATION</scope>
</reference>
<evidence type="ECO:0000313" key="3">
    <source>
        <dbReference type="Proteomes" id="UP000018467"/>
    </source>
</evidence>
<dbReference type="Ensembl" id="ENSAMXT00000035724.1">
    <property type="protein sequence ID" value="ENSAMXP00000039769.1"/>
    <property type="gene ID" value="ENSAMXG00000039922.1"/>
</dbReference>
<name>A0A3B1JEP3_ASTMX</name>
<reference evidence="3" key="2">
    <citation type="journal article" date="2014" name="Nat. Commun.">
        <title>The cavefish genome reveals candidate genes for eye loss.</title>
        <authorList>
            <person name="McGaugh S.E."/>
            <person name="Gross J.B."/>
            <person name="Aken B."/>
            <person name="Blin M."/>
            <person name="Borowsky R."/>
            <person name="Chalopin D."/>
            <person name="Hinaux H."/>
            <person name="Jeffery W.R."/>
            <person name="Keene A."/>
            <person name="Ma L."/>
            <person name="Minx P."/>
            <person name="Murphy D."/>
            <person name="O'Quin K.E."/>
            <person name="Retaux S."/>
            <person name="Rohner N."/>
            <person name="Searle S.M."/>
            <person name="Stahl B.A."/>
            <person name="Tabin C."/>
            <person name="Volff J.N."/>
            <person name="Yoshizawa M."/>
            <person name="Warren W.C."/>
        </authorList>
    </citation>
    <scope>NUCLEOTIDE SEQUENCE [LARGE SCALE GENOMIC DNA]</scope>
    <source>
        <strain evidence="3">female</strain>
    </source>
</reference>
<protein>
    <submittedName>
        <fullName evidence="2">Uncharacterized protein</fullName>
    </submittedName>
</protein>
<dbReference type="Bgee" id="ENSAMXG00000039922">
    <property type="expression patterns" value="Expressed in zone of skin and 3 other cell types or tissues"/>
</dbReference>